<proteinExistence type="predicted"/>
<evidence type="ECO:0000313" key="1">
    <source>
        <dbReference type="EMBL" id="TKS87400.1"/>
    </source>
</evidence>
<dbReference type="AlphaFoldDB" id="A0A4U5VI19"/>
<name>A0A4U5VI19_COLLU</name>
<gene>
    <name evidence="1" type="ORF">D9C73_021524</name>
</gene>
<organism evidence="1 2">
    <name type="scientific">Collichthys lucidus</name>
    <name type="common">Big head croaker</name>
    <name type="synonym">Sciaena lucida</name>
    <dbReference type="NCBI Taxonomy" id="240159"/>
    <lineage>
        <taxon>Eukaryota</taxon>
        <taxon>Metazoa</taxon>
        <taxon>Chordata</taxon>
        <taxon>Craniata</taxon>
        <taxon>Vertebrata</taxon>
        <taxon>Euteleostomi</taxon>
        <taxon>Actinopterygii</taxon>
        <taxon>Neopterygii</taxon>
        <taxon>Teleostei</taxon>
        <taxon>Neoteleostei</taxon>
        <taxon>Acanthomorphata</taxon>
        <taxon>Eupercaria</taxon>
        <taxon>Sciaenidae</taxon>
        <taxon>Collichthys</taxon>
    </lineage>
</organism>
<dbReference type="Proteomes" id="UP000298787">
    <property type="component" value="Chromosome 19"/>
</dbReference>
<sequence length="324" mass="37216">MKLLLLQLLMKRTDTKVTTGSQLPQAETAETVYNIFLTQGRIGVLMQELRCRCSSRRIKTSQDDSLKQLEPHRHFHHPSQSFFNLAALERCQRFPAADYLCCRREIDRLLVPAFGSGLVFRCHFDDTLKYSDMRTGKSISQLSAAPRSTANVLLKVTVRNVNERRQRCSAADDDDTGMFVYDLGLTKMSDTYSESIKLEPITLERIVMAARDSSAEQIHDEGDGTQRRACERVKKLGVVLREFFKTMHEVQGKTSKGLSSRHSQQEVYPPQDVLQLYVEVQERKMNMWSQQKSSGGEDNLDQAISNLAQKNSWCRKMDRKLKWI</sequence>
<reference evidence="1 2" key="1">
    <citation type="submission" date="2019-01" db="EMBL/GenBank/DDBJ databases">
        <title>Genome Assembly of Collichthys lucidus.</title>
        <authorList>
            <person name="Cai M."/>
            <person name="Xiao S."/>
        </authorList>
    </citation>
    <scope>NUCLEOTIDE SEQUENCE [LARGE SCALE GENOMIC DNA]</scope>
    <source>
        <strain evidence="1">JT15FE1705JMU</strain>
        <tissue evidence="1">Muscle</tissue>
    </source>
</reference>
<keyword evidence="2" id="KW-1185">Reference proteome</keyword>
<dbReference type="EMBL" id="CM014096">
    <property type="protein sequence ID" value="TKS87400.1"/>
    <property type="molecule type" value="Genomic_DNA"/>
</dbReference>
<evidence type="ECO:0000313" key="2">
    <source>
        <dbReference type="Proteomes" id="UP000298787"/>
    </source>
</evidence>
<accession>A0A4U5VI19</accession>
<protein>
    <submittedName>
        <fullName evidence="1">Uncharacterized protein</fullName>
    </submittedName>
</protein>